<accession>A0A0K6IH30</accession>
<dbReference type="PRINTS" id="PR01486">
    <property type="entry name" value="PHPHLIPASEA1"/>
</dbReference>
<name>A0A0K6IH30_9GAMM</name>
<dbReference type="Pfam" id="PF02253">
    <property type="entry name" value="PLA1"/>
    <property type="match status" value="1"/>
</dbReference>
<dbReference type="OrthoDB" id="188433at2"/>
<evidence type="ECO:0000256" key="10">
    <source>
        <dbReference type="ARBA" id="ARBA00022723"/>
    </source>
</evidence>
<dbReference type="EC" id="3.1.1.4" evidence="6 20"/>
<dbReference type="GO" id="GO:0008970">
    <property type="term" value="F:phospholipase A1 activity"/>
    <property type="evidence" value="ECO:0007669"/>
    <property type="project" value="UniProtKB-EC"/>
</dbReference>
<keyword evidence="15 20" id="KW-0443">Lipid metabolism</keyword>
<keyword evidence="13 19" id="KW-0106">Calcium</keyword>
<evidence type="ECO:0000256" key="5">
    <source>
        <dbReference type="ARBA" id="ARBA00013179"/>
    </source>
</evidence>
<dbReference type="SUPFAM" id="SSF56931">
    <property type="entry name" value="Outer membrane phospholipase A (OMPLA)"/>
    <property type="match status" value="1"/>
</dbReference>
<evidence type="ECO:0000256" key="19">
    <source>
        <dbReference type="PIRSR" id="PIRSR603187-2"/>
    </source>
</evidence>
<keyword evidence="10 19" id="KW-0479">Metal-binding</keyword>
<feature type="active site" description="Nucleophile" evidence="18">
    <location>
        <position position="191"/>
    </location>
</feature>
<evidence type="ECO:0000256" key="17">
    <source>
        <dbReference type="ARBA" id="ARBA00023237"/>
    </source>
</evidence>
<keyword evidence="8" id="KW-1134">Transmembrane beta strand</keyword>
<comment type="catalytic activity">
    <reaction evidence="2 20">
        <text>a 1,2-diacyl-sn-glycero-3-phosphocholine + H2O = a 1-acyl-sn-glycero-3-phosphocholine + a fatty acid + H(+)</text>
        <dbReference type="Rhea" id="RHEA:15801"/>
        <dbReference type="ChEBI" id="CHEBI:15377"/>
        <dbReference type="ChEBI" id="CHEBI:15378"/>
        <dbReference type="ChEBI" id="CHEBI:28868"/>
        <dbReference type="ChEBI" id="CHEBI:57643"/>
        <dbReference type="ChEBI" id="CHEBI:58168"/>
        <dbReference type="EC" id="3.1.1.4"/>
    </reaction>
</comment>
<dbReference type="CDD" id="cd00541">
    <property type="entry name" value="OMPLA"/>
    <property type="match status" value="1"/>
</dbReference>
<dbReference type="Proteomes" id="UP000182769">
    <property type="component" value="Unassembled WGS sequence"/>
</dbReference>
<evidence type="ECO:0000256" key="7">
    <source>
        <dbReference type="ARBA" id="ARBA00021726"/>
    </source>
</evidence>
<dbReference type="GO" id="GO:0009279">
    <property type="term" value="C:cell outer membrane"/>
    <property type="evidence" value="ECO:0007669"/>
    <property type="project" value="UniProtKB-SubCell"/>
</dbReference>
<evidence type="ECO:0000256" key="14">
    <source>
        <dbReference type="ARBA" id="ARBA00022963"/>
    </source>
</evidence>
<keyword evidence="16" id="KW-0472">Membrane</keyword>
<evidence type="ECO:0000256" key="20">
    <source>
        <dbReference type="RuleBase" id="RU366027"/>
    </source>
</evidence>
<gene>
    <name evidence="21" type="ORF">Ga0061065_101442</name>
</gene>
<feature type="binding site" description="in dimeric form" evidence="19">
    <location>
        <position position="194"/>
    </location>
    <ligand>
        <name>Ca(2+)</name>
        <dbReference type="ChEBI" id="CHEBI:29108"/>
        <label>1</label>
    </ligand>
</feature>
<evidence type="ECO:0000256" key="6">
    <source>
        <dbReference type="ARBA" id="ARBA00013278"/>
    </source>
</evidence>
<evidence type="ECO:0000256" key="16">
    <source>
        <dbReference type="ARBA" id="ARBA00023136"/>
    </source>
</evidence>
<evidence type="ECO:0000313" key="21">
    <source>
        <dbReference type="EMBL" id="CUB02602.1"/>
    </source>
</evidence>
<dbReference type="GO" id="GO:0005509">
    <property type="term" value="F:calcium ion binding"/>
    <property type="evidence" value="ECO:0007669"/>
    <property type="project" value="TreeGrafter"/>
</dbReference>
<evidence type="ECO:0000256" key="2">
    <source>
        <dbReference type="ARBA" id="ARBA00001604"/>
    </source>
</evidence>
<dbReference type="EMBL" id="CYHG01000001">
    <property type="protein sequence ID" value="CUB02602.1"/>
    <property type="molecule type" value="Genomic_DNA"/>
</dbReference>
<feature type="binding site" description="in dimeric form" evidence="19">
    <location>
        <position position="234"/>
    </location>
    <ligand>
        <name>Ca(2+)</name>
        <dbReference type="ChEBI" id="CHEBI:29108"/>
        <label>1</label>
    </ligand>
</feature>
<evidence type="ECO:0000313" key="22">
    <source>
        <dbReference type="Proteomes" id="UP000182769"/>
    </source>
</evidence>
<keyword evidence="11" id="KW-0732">Signal</keyword>
<evidence type="ECO:0000256" key="3">
    <source>
        <dbReference type="ARBA" id="ARBA00010525"/>
    </source>
</evidence>
<dbReference type="PANTHER" id="PTHR40457:SF1">
    <property type="entry name" value="PHOSPHOLIPASE A1"/>
    <property type="match status" value="1"/>
</dbReference>
<evidence type="ECO:0000256" key="13">
    <source>
        <dbReference type="ARBA" id="ARBA00022837"/>
    </source>
</evidence>
<evidence type="ECO:0000256" key="9">
    <source>
        <dbReference type="ARBA" id="ARBA00022692"/>
    </source>
</evidence>
<comment type="cofactor">
    <cofactor evidence="20">
        <name>Ca(2+)</name>
        <dbReference type="ChEBI" id="CHEBI:29108"/>
    </cofactor>
    <text evidence="20">Binds 1 Ca(2+) ion per monomer. In the dimeric form the Ca(2+) is bound by different amino acids with binding of each Ca(2+) shared with ligands coming from each monomer. The Ca(2+) ion may have a role in catalysis.</text>
</comment>
<dbReference type="AlphaFoldDB" id="A0A0K6IH30"/>
<sequence>MSWQQVSVLLIGLGLYSGITLAESTPVTLDEIEMEDSVSMEPESPEPIAERARKANGMIEQRVQYEERSAGDPFVLTAHKPNYFLPIYYTGKSGDRGTYNNINSDQLQDTEFKFQVSLKFPVAKGVLGRDSKLWFAYTQESYWQAYNSEISAPFRDTNYEPEAFITTEPKLDFSFFGAKLAHINYGIVHQSNGRAEPISRSWNRVYADFIFEHQNTVVSIKPWYRIPESEADDDNADIEDYLGHGELTVVHVINDVTLDVLLRNNLNFSENHGSVRLGVSFPMWGKVRGYAQYFEGYGQSLLDYNNYTRSFGIGFMLSNWL</sequence>
<comment type="similarity">
    <text evidence="3 20">Belongs to the phospholipase A1 family.</text>
</comment>
<comment type="function">
    <text evidence="20">Hydrolysis of phosphatidylcholine with phospholipase A2 (EC 3.1.1.4) and phospholipase A1 (EC 3.1.1.32) activities.</text>
</comment>
<dbReference type="PANTHER" id="PTHR40457">
    <property type="entry name" value="PHOSPHOLIPASE A1"/>
    <property type="match status" value="1"/>
</dbReference>
<dbReference type="GO" id="GO:0016042">
    <property type="term" value="P:lipid catabolic process"/>
    <property type="evidence" value="ECO:0007669"/>
    <property type="project" value="UniProtKB-KW"/>
</dbReference>
<protein>
    <recommendedName>
        <fullName evidence="7 20">Phospholipase A1</fullName>
        <ecNumber evidence="5 20">3.1.1.32</ecNumber>
        <ecNumber evidence="6 20">3.1.1.4</ecNumber>
    </recommendedName>
    <alternativeName>
        <fullName evidence="20">Phosphatidylcholine 1-acylhydrolase</fullName>
    </alternativeName>
</protein>
<evidence type="ECO:0000256" key="18">
    <source>
        <dbReference type="PIRSR" id="PIRSR603187-1"/>
    </source>
</evidence>
<keyword evidence="22" id="KW-1185">Reference proteome</keyword>
<dbReference type="EC" id="3.1.1.32" evidence="5 20"/>
<feature type="binding site" description="in dimeric form" evidence="19">
    <location>
        <position position="199"/>
    </location>
    <ligand>
        <name>Ca(2+)</name>
        <dbReference type="ChEBI" id="CHEBI:29108"/>
        <label>1</label>
    </ligand>
</feature>
<dbReference type="InterPro" id="IPR036541">
    <property type="entry name" value="PLipase_A1_sf"/>
</dbReference>
<evidence type="ECO:0000256" key="8">
    <source>
        <dbReference type="ARBA" id="ARBA00022452"/>
    </source>
</evidence>
<comment type="subunit">
    <text evidence="4 20">Homodimer; dimerization is reversible, and the dimeric form is the active one.</text>
</comment>
<dbReference type="InterPro" id="IPR003187">
    <property type="entry name" value="PLipase_A1"/>
</dbReference>
<evidence type="ECO:0000256" key="1">
    <source>
        <dbReference type="ARBA" id="ARBA00000111"/>
    </source>
</evidence>
<keyword evidence="12 20" id="KW-0378">Hydrolase</keyword>
<evidence type="ECO:0000256" key="15">
    <source>
        <dbReference type="ARBA" id="ARBA00023098"/>
    </source>
</evidence>
<reference evidence="22" key="1">
    <citation type="submission" date="2015-08" db="EMBL/GenBank/DDBJ databases">
        <authorList>
            <person name="Varghese N."/>
        </authorList>
    </citation>
    <scope>NUCLEOTIDE SEQUENCE [LARGE SCALE GENOMIC DNA]</scope>
    <source>
        <strain evidence="22">JCM 18476</strain>
    </source>
</reference>
<feature type="binding site" description="in dimeric form" evidence="19">
    <location>
        <position position="151"/>
    </location>
    <ligand>
        <name>Ca(2+)</name>
        <dbReference type="ChEBI" id="CHEBI:29108"/>
        <label>1</label>
    </ligand>
</feature>
<evidence type="ECO:0000256" key="4">
    <source>
        <dbReference type="ARBA" id="ARBA00011702"/>
    </source>
</evidence>
<dbReference type="Gene3D" id="2.40.230.10">
    <property type="entry name" value="Phospholipase A1"/>
    <property type="match status" value="1"/>
</dbReference>
<dbReference type="STRING" id="1137284.GCA_001418205_00443"/>
<organism evidence="21 22">
    <name type="scientific">Marinomonas fungiae</name>
    <dbReference type="NCBI Taxonomy" id="1137284"/>
    <lineage>
        <taxon>Bacteria</taxon>
        <taxon>Pseudomonadati</taxon>
        <taxon>Pseudomonadota</taxon>
        <taxon>Gammaproteobacteria</taxon>
        <taxon>Oceanospirillales</taxon>
        <taxon>Oceanospirillaceae</taxon>
        <taxon>Marinomonas</taxon>
    </lineage>
</organism>
<dbReference type="RefSeq" id="WP_072242017.1">
    <property type="nucleotide sequence ID" value="NZ_CYHG01000001.1"/>
</dbReference>
<comment type="catalytic activity">
    <reaction evidence="1 20">
        <text>a 1,2-diacyl-sn-glycero-3-phosphocholine + H2O = a 2-acyl-sn-glycero-3-phosphocholine + a fatty acid + H(+)</text>
        <dbReference type="Rhea" id="RHEA:18689"/>
        <dbReference type="ChEBI" id="CHEBI:15377"/>
        <dbReference type="ChEBI" id="CHEBI:15378"/>
        <dbReference type="ChEBI" id="CHEBI:28868"/>
        <dbReference type="ChEBI" id="CHEBI:57643"/>
        <dbReference type="ChEBI" id="CHEBI:57875"/>
        <dbReference type="EC" id="3.1.1.32"/>
    </reaction>
</comment>
<feature type="active site" description="Proton acceptor" evidence="18">
    <location>
        <position position="189"/>
    </location>
</feature>
<proteinExistence type="inferred from homology"/>
<evidence type="ECO:0000256" key="11">
    <source>
        <dbReference type="ARBA" id="ARBA00022729"/>
    </source>
</evidence>
<comment type="subcellular location">
    <subcellularLocation>
        <location evidence="20">Cell outer membrane</location>
        <topology evidence="20">Multi-pass membrane protein</topology>
    </subcellularLocation>
    <text evidence="20">One of the very few enzymes located there.</text>
</comment>
<keyword evidence="9" id="KW-0812">Transmembrane</keyword>
<dbReference type="GO" id="GO:0004623">
    <property type="term" value="F:phospholipase A2 activity"/>
    <property type="evidence" value="ECO:0007669"/>
    <property type="project" value="UniProtKB-EC"/>
</dbReference>
<keyword evidence="17 20" id="KW-0998">Cell outer membrane</keyword>
<evidence type="ECO:0000256" key="12">
    <source>
        <dbReference type="ARBA" id="ARBA00022801"/>
    </source>
</evidence>
<keyword evidence="14 20" id="KW-0442">Lipid degradation</keyword>